<keyword evidence="2" id="KW-0479">Metal-binding</keyword>
<protein>
    <recommendedName>
        <fullName evidence="3">DDE Tnp4 domain-containing protein</fullName>
    </recommendedName>
</protein>
<dbReference type="GO" id="GO:0046872">
    <property type="term" value="F:metal ion binding"/>
    <property type="evidence" value="ECO:0007669"/>
    <property type="project" value="UniProtKB-KW"/>
</dbReference>
<dbReference type="Proteomes" id="UP000238762">
    <property type="component" value="Unassembled WGS sequence"/>
</dbReference>
<sequence>MAYGKGKQHDFKIWKKSRTRAQASTKYLGDKGYQGIQKMHENSQTPLRKKRGQKLDRSAKKINRELAKKRIVIEHINRCLKIFRLLSSRYRNRRRRFNLRLSLISGIYNYGLHSQCKLAIA</sequence>
<name>A0A2T1BZ18_9CYAN</name>
<gene>
    <name evidence="4" type="ORF">C7B64_19310</name>
</gene>
<organism evidence="4 5">
    <name type="scientific">Merismopedia glauca CCAP 1448/3</name>
    <dbReference type="NCBI Taxonomy" id="1296344"/>
    <lineage>
        <taxon>Bacteria</taxon>
        <taxon>Bacillati</taxon>
        <taxon>Cyanobacteriota</taxon>
        <taxon>Cyanophyceae</taxon>
        <taxon>Synechococcales</taxon>
        <taxon>Merismopediaceae</taxon>
        <taxon>Merismopedia</taxon>
    </lineage>
</organism>
<dbReference type="InterPro" id="IPR027806">
    <property type="entry name" value="HARBI1_dom"/>
</dbReference>
<evidence type="ECO:0000313" key="5">
    <source>
        <dbReference type="Proteomes" id="UP000238762"/>
    </source>
</evidence>
<proteinExistence type="predicted"/>
<reference evidence="4 5" key="2">
    <citation type="submission" date="2018-03" db="EMBL/GenBank/DDBJ databases">
        <title>The ancient ancestry and fast evolution of plastids.</title>
        <authorList>
            <person name="Moore K.R."/>
            <person name="Magnabosco C."/>
            <person name="Momper L."/>
            <person name="Gold D.A."/>
            <person name="Bosak T."/>
            <person name="Fournier G.P."/>
        </authorList>
    </citation>
    <scope>NUCLEOTIDE SEQUENCE [LARGE SCALE GENOMIC DNA]</scope>
    <source>
        <strain evidence="4 5">CCAP 1448/3</strain>
    </source>
</reference>
<evidence type="ECO:0000259" key="3">
    <source>
        <dbReference type="Pfam" id="PF13359"/>
    </source>
</evidence>
<evidence type="ECO:0000256" key="2">
    <source>
        <dbReference type="ARBA" id="ARBA00022723"/>
    </source>
</evidence>
<dbReference type="Pfam" id="PF13359">
    <property type="entry name" value="DDE_Tnp_4"/>
    <property type="match status" value="1"/>
</dbReference>
<dbReference type="OrthoDB" id="573424at2"/>
<dbReference type="RefSeq" id="WP_106290415.1">
    <property type="nucleotide sequence ID" value="NZ_CAWNTC010000152.1"/>
</dbReference>
<evidence type="ECO:0000313" key="4">
    <source>
        <dbReference type="EMBL" id="PSB01261.1"/>
    </source>
</evidence>
<accession>A0A2T1BZ18</accession>
<dbReference type="AlphaFoldDB" id="A0A2T1BZ18"/>
<comment type="caution">
    <text evidence="4">The sequence shown here is derived from an EMBL/GenBank/DDBJ whole genome shotgun (WGS) entry which is preliminary data.</text>
</comment>
<keyword evidence="5" id="KW-1185">Reference proteome</keyword>
<reference evidence="4 5" key="1">
    <citation type="submission" date="2018-02" db="EMBL/GenBank/DDBJ databases">
        <authorList>
            <person name="Cohen D.B."/>
            <person name="Kent A.D."/>
        </authorList>
    </citation>
    <scope>NUCLEOTIDE SEQUENCE [LARGE SCALE GENOMIC DNA]</scope>
    <source>
        <strain evidence="4 5">CCAP 1448/3</strain>
    </source>
</reference>
<evidence type="ECO:0000256" key="1">
    <source>
        <dbReference type="ARBA" id="ARBA00001968"/>
    </source>
</evidence>
<comment type="cofactor">
    <cofactor evidence="1">
        <name>a divalent metal cation</name>
        <dbReference type="ChEBI" id="CHEBI:60240"/>
    </cofactor>
</comment>
<dbReference type="EMBL" id="PVWJ01000119">
    <property type="protein sequence ID" value="PSB01261.1"/>
    <property type="molecule type" value="Genomic_DNA"/>
</dbReference>
<feature type="domain" description="DDE Tnp4" evidence="3">
    <location>
        <begin position="5"/>
        <end position="95"/>
    </location>
</feature>